<evidence type="ECO:0000256" key="5">
    <source>
        <dbReference type="ARBA" id="ARBA00022777"/>
    </source>
</evidence>
<dbReference type="FunFam" id="3.40.50.2300:FF:000001">
    <property type="entry name" value="DNA-binding response regulator PhoB"/>
    <property type="match status" value="1"/>
</dbReference>
<dbReference type="PRINTS" id="PR00344">
    <property type="entry name" value="BCTRLSENSOR"/>
</dbReference>
<evidence type="ECO:0000256" key="3">
    <source>
        <dbReference type="ARBA" id="ARBA00022553"/>
    </source>
</evidence>
<keyword evidence="4" id="KW-0808">Transferase</keyword>
<dbReference type="SMART" id="SM00388">
    <property type="entry name" value="HisKA"/>
    <property type="match status" value="1"/>
</dbReference>
<gene>
    <name evidence="13" type="ORF">FHG85_09890</name>
</gene>
<dbReference type="InterPro" id="IPR003661">
    <property type="entry name" value="HisK_dim/P_dom"/>
</dbReference>
<dbReference type="PANTHER" id="PTHR43047">
    <property type="entry name" value="TWO-COMPONENT HISTIDINE PROTEIN KINASE"/>
    <property type="match status" value="1"/>
</dbReference>
<sequence>MTYSMKPKGKILVVDDSESILAITSDMLQSEGYEIIKAKKGFEALELLSKHNPDLVLLDKVLPDLDGFEVCRAIKKMKGYESIPIIFLTATSQSEAIVEGFDIGAVDYVVKPFQKAELLARVRTHVELFQLNKDLEAKTIALQENEVRLKSLIATKEKLFSIIIHDLKAPLFNIKLISDLLFENYGKKNFRKVDELLTYLNENTERVTGLMENLVDWAKMQMDTISFEPKVINLNEAVKETVTLLESIATNKGVSIANQIDPEIKVYADFNLLSAVLRNLVSNAIKFSKQGGVVRISSAVNADKMAEVAVSDNGIGIEPDRLKTLFGIKTHNSTEGTNGEKGLGLGLSVCKEFVEINRGTIWVKSEVGKGSSFHFTIPRA</sequence>
<evidence type="ECO:0000256" key="9">
    <source>
        <dbReference type="ARBA" id="ARBA00023163"/>
    </source>
</evidence>
<dbReference type="EC" id="2.7.13.3" evidence="2"/>
<evidence type="ECO:0000256" key="8">
    <source>
        <dbReference type="ARBA" id="ARBA00023125"/>
    </source>
</evidence>
<dbReference type="SUPFAM" id="SSF55874">
    <property type="entry name" value="ATPase domain of HSP90 chaperone/DNA topoisomerase II/histidine kinase"/>
    <property type="match status" value="1"/>
</dbReference>
<dbReference type="AlphaFoldDB" id="A0A7D3XF71"/>
<feature type="domain" description="Histidine kinase" evidence="11">
    <location>
        <begin position="162"/>
        <end position="380"/>
    </location>
</feature>
<dbReference type="SMART" id="SM00448">
    <property type="entry name" value="REC"/>
    <property type="match status" value="1"/>
</dbReference>
<evidence type="ECO:0000256" key="2">
    <source>
        <dbReference type="ARBA" id="ARBA00012438"/>
    </source>
</evidence>
<dbReference type="Gene3D" id="3.30.565.10">
    <property type="entry name" value="Histidine kinase-like ATPase, C-terminal domain"/>
    <property type="match status" value="1"/>
</dbReference>
<dbReference type="SMART" id="SM00387">
    <property type="entry name" value="HATPase_c"/>
    <property type="match status" value="1"/>
</dbReference>
<dbReference type="InterPro" id="IPR001789">
    <property type="entry name" value="Sig_transdc_resp-reg_receiver"/>
</dbReference>
<evidence type="ECO:0000259" key="12">
    <source>
        <dbReference type="PROSITE" id="PS50110"/>
    </source>
</evidence>
<dbReference type="GO" id="GO:0000155">
    <property type="term" value="F:phosphorelay sensor kinase activity"/>
    <property type="evidence" value="ECO:0007669"/>
    <property type="project" value="InterPro"/>
</dbReference>
<keyword evidence="7" id="KW-0805">Transcription regulation</keyword>
<organism evidence="13 14">
    <name type="scientific">Tenuifilum thalassicum</name>
    <dbReference type="NCBI Taxonomy" id="2590900"/>
    <lineage>
        <taxon>Bacteria</taxon>
        <taxon>Pseudomonadati</taxon>
        <taxon>Bacteroidota</taxon>
        <taxon>Bacteroidia</taxon>
        <taxon>Bacteroidales</taxon>
        <taxon>Tenuifilaceae</taxon>
        <taxon>Tenuifilum</taxon>
    </lineage>
</organism>
<keyword evidence="14" id="KW-1185">Reference proteome</keyword>
<dbReference type="Pfam" id="PF00072">
    <property type="entry name" value="Response_reg"/>
    <property type="match status" value="1"/>
</dbReference>
<dbReference type="InterPro" id="IPR036890">
    <property type="entry name" value="HATPase_C_sf"/>
</dbReference>
<dbReference type="InterPro" id="IPR036097">
    <property type="entry name" value="HisK_dim/P_sf"/>
</dbReference>
<evidence type="ECO:0000256" key="1">
    <source>
        <dbReference type="ARBA" id="ARBA00000085"/>
    </source>
</evidence>
<feature type="domain" description="Response regulatory" evidence="12">
    <location>
        <begin position="10"/>
        <end position="126"/>
    </location>
</feature>
<keyword evidence="8" id="KW-0238">DNA-binding</keyword>
<reference evidence="13 14" key="1">
    <citation type="submission" date="2019-07" db="EMBL/GenBank/DDBJ databases">
        <title>Thalassofilum flectens gen. nov., sp. nov., a novel moderate thermophilic anaerobe from a shallow sea hot spring in Kunashir Island (Russia), representing a new family in the order Bacteroidales, and proposal of Thalassofilacea fam. nov.</title>
        <authorList>
            <person name="Kochetkova T.V."/>
            <person name="Podosokorskaya O.A."/>
            <person name="Novikov A."/>
            <person name="Elcheninov A.G."/>
            <person name="Toshchakov S.V."/>
            <person name="Kublanov I.V."/>
        </authorList>
    </citation>
    <scope>NUCLEOTIDE SEQUENCE [LARGE SCALE GENOMIC DNA]</scope>
    <source>
        <strain evidence="13 14">38-H</strain>
    </source>
</reference>
<dbReference type="PROSITE" id="PS50109">
    <property type="entry name" value="HIS_KIN"/>
    <property type="match status" value="1"/>
</dbReference>
<dbReference type="Proteomes" id="UP000500961">
    <property type="component" value="Chromosome"/>
</dbReference>
<dbReference type="EMBL" id="CP041345">
    <property type="protein sequence ID" value="QKG80567.1"/>
    <property type="molecule type" value="Genomic_DNA"/>
</dbReference>
<evidence type="ECO:0000256" key="4">
    <source>
        <dbReference type="ARBA" id="ARBA00022679"/>
    </source>
</evidence>
<proteinExistence type="predicted"/>
<dbReference type="SUPFAM" id="SSF47384">
    <property type="entry name" value="Homodimeric domain of signal transducing histidine kinase"/>
    <property type="match status" value="1"/>
</dbReference>
<keyword evidence="5 13" id="KW-0418">Kinase</keyword>
<name>A0A7D3XF71_9BACT</name>
<evidence type="ECO:0000313" key="14">
    <source>
        <dbReference type="Proteomes" id="UP000500961"/>
    </source>
</evidence>
<keyword evidence="9" id="KW-0804">Transcription</keyword>
<dbReference type="SUPFAM" id="SSF52172">
    <property type="entry name" value="CheY-like"/>
    <property type="match status" value="1"/>
</dbReference>
<dbReference type="GO" id="GO:0003677">
    <property type="term" value="F:DNA binding"/>
    <property type="evidence" value="ECO:0007669"/>
    <property type="project" value="UniProtKB-KW"/>
</dbReference>
<dbReference type="Pfam" id="PF02518">
    <property type="entry name" value="HATPase_c"/>
    <property type="match status" value="1"/>
</dbReference>
<dbReference type="Gene3D" id="3.40.50.2300">
    <property type="match status" value="1"/>
</dbReference>
<dbReference type="InterPro" id="IPR011006">
    <property type="entry name" value="CheY-like_superfamily"/>
</dbReference>
<evidence type="ECO:0000256" key="7">
    <source>
        <dbReference type="ARBA" id="ARBA00023015"/>
    </source>
</evidence>
<dbReference type="FunFam" id="3.30.565.10:FF:000006">
    <property type="entry name" value="Sensor histidine kinase WalK"/>
    <property type="match status" value="1"/>
</dbReference>
<dbReference type="InterPro" id="IPR005467">
    <property type="entry name" value="His_kinase_dom"/>
</dbReference>
<accession>A0A7D3XF71</accession>
<dbReference type="Gene3D" id="1.10.287.130">
    <property type="match status" value="1"/>
</dbReference>
<keyword evidence="6" id="KW-0902">Two-component regulatory system</keyword>
<feature type="modified residue" description="4-aspartylphosphate" evidence="10">
    <location>
        <position position="59"/>
    </location>
</feature>
<evidence type="ECO:0000256" key="6">
    <source>
        <dbReference type="ARBA" id="ARBA00023012"/>
    </source>
</evidence>
<evidence type="ECO:0000256" key="10">
    <source>
        <dbReference type="PROSITE-ProRule" id="PRU00169"/>
    </source>
</evidence>
<keyword evidence="3 10" id="KW-0597">Phosphoprotein</keyword>
<evidence type="ECO:0000313" key="13">
    <source>
        <dbReference type="EMBL" id="QKG80567.1"/>
    </source>
</evidence>
<dbReference type="InterPro" id="IPR004358">
    <property type="entry name" value="Sig_transdc_His_kin-like_C"/>
</dbReference>
<dbReference type="KEGG" id="ttz:FHG85_09890"/>
<evidence type="ECO:0000259" key="11">
    <source>
        <dbReference type="PROSITE" id="PS50109"/>
    </source>
</evidence>
<dbReference type="InterPro" id="IPR003594">
    <property type="entry name" value="HATPase_dom"/>
</dbReference>
<comment type="catalytic activity">
    <reaction evidence="1">
        <text>ATP + protein L-histidine = ADP + protein N-phospho-L-histidine.</text>
        <dbReference type="EC" id="2.7.13.3"/>
    </reaction>
</comment>
<protein>
    <recommendedName>
        <fullName evidence="2">histidine kinase</fullName>
        <ecNumber evidence="2">2.7.13.3</ecNumber>
    </recommendedName>
</protein>
<dbReference type="PROSITE" id="PS50110">
    <property type="entry name" value="RESPONSE_REGULATORY"/>
    <property type="match status" value="1"/>
</dbReference>